<dbReference type="AlphaFoldDB" id="M2SVH8"/>
<accession>M2SVH8</accession>
<gene>
    <name evidence="2" type="ORF">COCSADRAFT_149493</name>
</gene>
<proteinExistence type="predicted"/>
<reference evidence="3" key="2">
    <citation type="journal article" date="2013" name="PLoS Genet.">
        <title>Comparative genome structure, secondary metabolite, and effector coding capacity across Cochliobolus pathogens.</title>
        <authorList>
            <person name="Condon B.J."/>
            <person name="Leng Y."/>
            <person name="Wu D."/>
            <person name="Bushley K.E."/>
            <person name="Ohm R.A."/>
            <person name="Otillar R."/>
            <person name="Martin J."/>
            <person name="Schackwitz W."/>
            <person name="Grimwood J."/>
            <person name="MohdZainudin N."/>
            <person name="Xue C."/>
            <person name="Wang R."/>
            <person name="Manning V.A."/>
            <person name="Dhillon B."/>
            <person name="Tu Z.J."/>
            <person name="Steffenson B.J."/>
            <person name="Salamov A."/>
            <person name="Sun H."/>
            <person name="Lowry S."/>
            <person name="LaButti K."/>
            <person name="Han J."/>
            <person name="Copeland A."/>
            <person name="Lindquist E."/>
            <person name="Barry K."/>
            <person name="Schmutz J."/>
            <person name="Baker S.E."/>
            <person name="Ciuffetti L.M."/>
            <person name="Grigoriev I.V."/>
            <person name="Zhong S."/>
            <person name="Turgeon B.G."/>
        </authorList>
    </citation>
    <scope>NUCLEOTIDE SEQUENCE [LARGE SCALE GENOMIC DNA]</scope>
    <source>
        <strain evidence="3">ND90Pr / ATCC 201652</strain>
    </source>
</reference>
<evidence type="ECO:0000256" key="1">
    <source>
        <dbReference type="SAM" id="MobiDB-lite"/>
    </source>
</evidence>
<reference evidence="2 3" key="1">
    <citation type="journal article" date="2012" name="PLoS Pathog.">
        <title>Diverse lifestyles and strategies of plant pathogenesis encoded in the genomes of eighteen Dothideomycetes fungi.</title>
        <authorList>
            <person name="Ohm R.A."/>
            <person name="Feau N."/>
            <person name="Henrissat B."/>
            <person name="Schoch C.L."/>
            <person name="Horwitz B.A."/>
            <person name="Barry K.W."/>
            <person name="Condon B.J."/>
            <person name="Copeland A.C."/>
            <person name="Dhillon B."/>
            <person name="Glaser F."/>
            <person name="Hesse C.N."/>
            <person name="Kosti I."/>
            <person name="LaButti K."/>
            <person name="Lindquist E.A."/>
            <person name="Lucas S."/>
            <person name="Salamov A.A."/>
            <person name="Bradshaw R.E."/>
            <person name="Ciuffetti L."/>
            <person name="Hamelin R.C."/>
            <person name="Kema G.H.J."/>
            <person name="Lawrence C."/>
            <person name="Scott J.A."/>
            <person name="Spatafora J.W."/>
            <person name="Turgeon B.G."/>
            <person name="de Wit P.J.G.M."/>
            <person name="Zhong S."/>
            <person name="Goodwin S.B."/>
            <person name="Grigoriev I.V."/>
        </authorList>
    </citation>
    <scope>NUCLEOTIDE SEQUENCE [LARGE SCALE GENOMIC DNA]</scope>
    <source>
        <strain evidence="3">ND90Pr / ATCC 201652</strain>
    </source>
</reference>
<dbReference type="KEGG" id="bsc:COCSADRAFT_149493"/>
<dbReference type="GeneID" id="19131497"/>
<sequence length="296" mass="33094">MLQNTYYTSPSGDLSDSIMRTCFLLRSRIFTSTSSSPRTMHVIDLFAYFTTKDPLLQTAHPRLCDATATILSHTNIACITAFLNPSVQEFTYKREVEGRKGGTTLLIRRHRNSIIAGSYRNLGFSLQWSLYVRSRFNALGQWYDEYAAPACGTTPVVGGEVMWDVFTPDGVISGDGQRGSRCAEKADCGADATSQGAVGFRLKEGDGDGDGEDHGGKDAKLALYQSRMLARYLVWDVWVRLEGRYECRATWEADGEVNTVRLKRGLVGFDGDDDEDEEVSRQSEYCMSREADKRYV</sequence>
<name>M2SVH8_COCSN</name>
<dbReference type="eggNOG" id="ENOG502RI5F">
    <property type="taxonomic scope" value="Eukaryota"/>
</dbReference>
<dbReference type="OMA" id="QWSLYVR"/>
<dbReference type="RefSeq" id="XP_007703378.1">
    <property type="nucleotide sequence ID" value="XM_007705188.1"/>
</dbReference>
<evidence type="ECO:0000313" key="3">
    <source>
        <dbReference type="Proteomes" id="UP000016934"/>
    </source>
</evidence>
<organism evidence="2 3">
    <name type="scientific">Cochliobolus sativus (strain ND90Pr / ATCC 201652)</name>
    <name type="common">Common root rot and spot blotch fungus</name>
    <name type="synonym">Bipolaris sorokiniana</name>
    <dbReference type="NCBI Taxonomy" id="665912"/>
    <lineage>
        <taxon>Eukaryota</taxon>
        <taxon>Fungi</taxon>
        <taxon>Dikarya</taxon>
        <taxon>Ascomycota</taxon>
        <taxon>Pezizomycotina</taxon>
        <taxon>Dothideomycetes</taxon>
        <taxon>Pleosporomycetidae</taxon>
        <taxon>Pleosporales</taxon>
        <taxon>Pleosporineae</taxon>
        <taxon>Pleosporaceae</taxon>
        <taxon>Bipolaris</taxon>
    </lineage>
</organism>
<protein>
    <submittedName>
        <fullName evidence="2">Uncharacterized protein</fullName>
    </submittedName>
</protein>
<dbReference type="Proteomes" id="UP000016934">
    <property type="component" value="Unassembled WGS sequence"/>
</dbReference>
<keyword evidence="3" id="KW-1185">Reference proteome</keyword>
<evidence type="ECO:0000313" key="2">
    <source>
        <dbReference type="EMBL" id="EMD61041.1"/>
    </source>
</evidence>
<dbReference type="HOGENOM" id="CLU_958319_0_0_1"/>
<dbReference type="OrthoDB" id="5395789at2759"/>
<feature type="compositionally biased region" description="Basic and acidic residues" evidence="1">
    <location>
        <begin position="287"/>
        <end position="296"/>
    </location>
</feature>
<feature type="region of interest" description="Disordered" evidence="1">
    <location>
        <begin position="272"/>
        <end position="296"/>
    </location>
</feature>
<dbReference type="EMBL" id="KB445649">
    <property type="protein sequence ID" value="EMD61041.1"/>
    <property type="molecule type" value="Genomic_DNA"/>
</dbReference>